<feature type="domain" description="DUF6455" evidence="1">
    <location>
        <begin position="1"/>
        <end position="68"/>
    </location>
</feature>
<evidence type="ECO:0000259" key="1">
    <source>
        <dbReference type="Pfam" id="PF20056"/>
    </source>
</evidence>
<evidence type="ECO:0000313" key="2">
    <source>
        <dbReference type="EMBL" id="ODR97620.1"/>
    </source>
</evidence>
<comment type="caution">
    <text evidence="2">The sequence shown here is derived from an EMBL/GenBank/DDBJ whole genome shotgun (WGS) entry which is preliminary data.</text>
</comment>
<accession>A0A1E3VVN3</accession>
<dbReference type="AlphaFoldDB" id="A0A1E3VVN3"/>
<gene>
    <name evidence="2" type="ORF">AUC69_10950</name>
</gene>
<dbReference type="OrthoDB" id="7961152at2"/>
<proteinExistence type="predicted"/>
<evidence type="ECO:0000313" key="3">
    <source>
        <dbReference type="Proteomes" id="UP000094472"/>
    </source>
</evidence>
<sequence length="71" mass="7736">MDNMMEAVGVEVLAAVDVDGGGSYVRARVACHGCTCRHFCREWLAEHSQGQQPQAFCPNANFFRAVKSGDC</sequence>
<dbReference type="Proteomes" id="UP000094472">
    <property type="component" value="Unassembled WGS sequence"/>
</dbReference>
<dbReference type="RefSeq" id="WP_069441713.1">
    <property type="nucleotide sequence ID" value="NZ_LPWF01000025.1"/>
</dbReference>
<name>A0A1E3VVN3_9HYPH</name>
<organism evidence="2 3">
    <name type="scientific">Methyloceanibacter superfactus</name>
    <dbReference type="NCBI Taxonomy" id="1774969"/>
    <lineage>
        <taxon>Bacteria</taxon>
        <taxon>Pseudomonadati</taxon>
        <taxon>Pseudomonadota</taxon>
        <taxon>Alphaproteobacteria</taxon>
        <taxon>Hyphomicrobiales</taxon>
        <taxon>Hyphomicrobiaceae</taxon>
        <taxon>Methyloceanibacter</taxon>
    </lineage>
</organism>
<reference evidence="2 3" key="1">
    <citation type="journal article" date="2016" name="Environ. Microbiol.">
        <title>New Methyloceanibacter diversity from North Sea sediments includes methanotroph containing solely the soluble methane monooxygenase.</title>
        <authorList>
            <person name="Vekeman B."/>
            <person name="Kerckhof F.M."/>
            <person name="Cremers G."/>
            <person name="de Vos P."/>
            <person name="Vandamme P."/>
            <person name="Boon N."/>
            <person name="Op den Camp H.J."/>
            <person name="Heylen K."/>
        </authorList>
    </citation>
    <scope>NUCLEOTIDE SEQUENCE [LARGE SCALE GENOMIC DNA]</scope>
    <source>
        <strain evidence="2 3">R-67175</strain>
    </source>
</reference>
<dbReference type="InterPro" id="IPR045601">
    <property type="entry name" value="DUF6455"/>
</dbReference>
<dbReference type="EMBL" id="LPWF01000025">
    <property type="protein sequence ID" value="ODR97620.1"/>
    <property type="molecule type" value="Genomic_DNA"/>
</dbReference>
<keyword evidence="3" id="KW-1185">Reference proteome</keyword>
<protein>
    <recommendedName>
        <fullName evidence="1">DUF6455 domain-containing protein</fullName>
    </recommendedName>
</protein>
<dbReference type="Pfam" id="PF20056">
    <property type="entry name" value="DUF6455"/>
    <property type="match status" value="1"/>
</dbReference>
<dbReference type="STRING" id="1774969.AUC69_10950"/>